<dbReference type="Proteomes" id="UP001151752">
    <property type="component" value="Chromosome 10"/>
</dbReference>
<sequence>MFRFSRSSTTDGDDDSDQSTPMVIVSEAVEERESNESRIEERDGFSLTRKENEGSVEEAKRREDIVKEHDLDGLNCAICMEPWRSEGDHQVRLEKITDHDFTRDVSLSLLSMTGDHNL</sequence>
<reference evidence="2" key="1">
    <citation type="submission" date="2022-11" db="EMBL/GenBank/DDBJ databases">
        <authorList>
            <person name="Hyden B.L."/>
            <person name="Feng K."/>
            <person name="Yates T."/>
            <person name="Jawdy S."/>
            <person name="Smart L.B."/>
            <person name="Muchero W."/>
        </authorList>
    </citation>
    <scope>NUCLEOTIDE SEQUENCE</scope>
    <source>
        <tissue evidence="2">Shoot tip</tissue>
    </source>
</reference>
<evidence type="ECO:0000313" key="2">
    <source>
        <dbReference type="EMBL" id="KAJ6773020.1"/>
    </source>
</evidence>
<keyword evidence="3" id="KW-1185">Reference proteome</keyword>
<gene>
    <name evidence="2" type="ORF">OIU74_019104</name>
</gene>
<dbReference type="EMBL" id="JAPFFM010000002">
    <property type="protein sequence ID" value="KAJ6773020.1"/>
    <property type="molecule type" value="Genomic_DNA"/>
</dbReference>
<reference evidence="2" key="2">
    <citation type="journal article" date="2023" name="Int. J. Mol. Sci.">
        <title>De Novo Assembly and Annotation of 11 Diverse Shrub Willow (Salix) Genomes Reveals Novel Gene Organization in Sex-Linked Regions.</title>
        <authorList>
            <person name="Hyden B."/>
            <person name="Feng K."/>
            <person name="Yates T.B."/>
            <person name="Jawdy S."/>
            <person name="Cereghino C."/>
            <person name="Smart L.B."/>
            <person name="Muchero W."/>
        </authorList>
    </citation>
    <scope>NUCLEOTIDE SEQUENCE</scope>
    <source>
        <tissue evidence="2">Shoot tip</tissue>
    </source>
</reference>
<proteinExistence type="predicted"/>
<accession>A0A9Q0WWJ5</accession>
<name>A0A9Q0WWJ5_9ROSI</name>
<organism evidence="2 3">
    <name type="scientific">Salix koriyanagi</name>
    <dbReference type="NCBI Taxonomy" id="2511006"/>
    <lineage>
        <taxon>Eukaryota</taxon>
        <taxon>Viridiplantae</taxon>
        <taxon>Streptophyta</taxon>
        <taxon>Embryophyta</taxon>
        <taxon>Tracheophyta</taxon>
        <taxon>Spermatophyta</taxon>
        <taxon>Magnoliopsida</taxon>
        <taxon>eudicotyledons</taxon>
        <taxon>Gunneridae</taxon>
        <taxon>Pentapetalae</taxon>
        <taxon>rosids</taxon>
        <taxon>fabids</taxon>
        <taxon>Malpighiales</taxon>
        <taxon>Salicaceae</taxon>
        <taxon>Saliceae</taxon>
        <taxon>Salix</taxon>
    </lineage>
</organism>
<evidence type="ECO:0000256" key="1">
    <source>
        <dbReference type="SAM" id="MobiDB-lite"/>
    </source>
</evidence>
<feature type="compositionally biased region" description="Basic and acidic residues" evidence="1">
    <location>
        <begin position="29"/>
        <end position="63"/>
    </location>
</feature>
<evidence type="ECO:0000313" key="3">
    <source>
        <dbReference type="Proteomes" id="UP001151752"/>
    </source>
</evidence>
<protein>
    <submittedName>
        <fullName evidence="2">Uncharacterized protein</fullName>
    </submittedName>
</protein>
<comment type="caution">
    <text evidence="2">The sequence shown here is derived from an EMBL/GenBank/DDBJ whole genome shotgun (WGS) entry which is preliminary data.</text>
</comment>
<feature type="region of interest" description="Disordered" evidence="1">
    <location>
        <begin position="1"/>
        <end position="63"/>
    </location>
</feature>
<feature type="compositionally biased region" description="Low complexity" evidence="1">
    <location>
        <begin position="1"/>
        <end position="10"/>
    </location>
</feature>
<dbReference type="AlphaFoldDB" id="A0A9Q0WWJ5"/>